<proteinExistence type="predicted"/>
<dbReference type="PANTHER" id="PTHR38037:SF1">
    <property type="entry name" value="ATP-DEPENDENT ZINC PROTEASE DOMAIN-CONTAINING PROTEIN-RELATED"/>
    <property type="match status" value="1"/>
</dbReference>
<dbReference type="Pfam" id="PF05618">
    <property type="entry name" value="Zn_protease"/>
    <property type="match status" value="1"/>
</dbReference>
<reference evidence="2 3" key="2">
    <citation type="journal article" date="2015" name="Syst. Appl. Microbiol.">
        <title>Nitrincola nitratireducens sp. nov. isolated from a haloalkaline crater lake.</title>
        <authorList>
            <person name="Singh A."/>
            <person name="Vaidya B."/>
            <person name="Tanuku N.R."/>
            <person name="Pinnaka A.K."/>
        </authorList>
    </citation>
    <scope>NUCLEOTIDE SEQUENCE [LARGE SCALE GENOMIC DNA]</scope>
    <source>
        <strain evidence="2 3">AK23</strain>
    </source>
</reference>
<evidence type="ECO:0000259" key="1">
    <source>
        <dbReference type="Pfam" id="PF05618"/>
    </source>
</evidence>
<dbReference type="SUPFAM" id="SSF50630">
    <property type="entry name" value="Acid proteases"/>
    <property type="match status" value="1"/>
</dbReference>
<accession>W9V111</accession>
<dbReference type="EMBL" id="AONB01000001">
    <property type="protein sequence ID" value="EXJ13019.1"/>
    <property type="molecule type" value="Genomic_DNA"/>
</dbReference>
<dbReference type="PATRIC" id="fig|1229521.3.peg.374"/>
<sequence length="160" mass="18100">MESVVTTMIDTDAKASGLELVGWREWVALPELGVSSLKCKVDTGARTSALHTFHIDEFKKDGQRWVRFGLHPQQKNTQLEVWCEAPVSDVRQVTDSGGHMTERYFIVTPLLIGSHRFDVEMSLTSRDNMLFRMLLGRQALKRMFCVNPAASYLQGRPSLS</sequence>
<evidence type="ECO:0000313" key="3">
    <source>
        <dbReference type="Proteomes" id="UP000019464"/>
    </source>
</evidence>
<dbReference type="Proteomes" id="UP000019464">
    <property type="component" value="Unassembled WGS sequence"/>
</dbReference>
<name>W9V111_9GAMM</name>
<protein>
    <recommendedName>
        <fullName evidence="1">Retropepsin-like aspartic endopeptidase domain-containing protein</fullName>
    </recommendedName>
</protein>
<reference evidence="3" key="1">
    <citation type="submission" date="2012-11" db="EMBL/GenBank/DDBJ databases">
        <authorList>
            <person name="Singh A."/>
            <person name="Pinnaka A.K."/>
            <person name="Vaidya B."/>
        </authorList>
    </citation>
    <scope>NUCLEOTIDE SEQUENCE [LARGE SCALE GENOMIC DNA]</scope>
    <source>
        <strain evidence="3">AK23</strain>
    </source>
</reference>
<dbReference type="InterPro" id="IPR021109">
    <property type="entry name" value="Peptidase_aspartic_dom_sf"/>
</dbReference>
<dbReference type="STRING" id="1229521.D791_00362"/>
<feature type="domain" description="Retropepsin-like aspartic endopeptidase" evidence="1">
    <location>
        <begin position="21"/>
        <end position="156"/>
    </location>
</feature>
<organism evidence="2 3">
    <name type="scientific">Nitrincola nitratireducens</name>
    <dbReference type="NCBI Taxonomy" id="1229521"/>
    <lineage>
        <taxon>Bacteria</taxon>
        <taxon>Pseudomonadati</taxon>
        <taxon>Pseudomonadota</taxon>
        <taxon>Gammaproteobacteria</taxon>
        <taxon>Oceanospirillales</taxon>
        <taxon>Oceanospirillaceae</taxon>
        <taxon>Nitrincola</taxon>
    </lineage>
</organism>
<dbReference type="Gene3D" id="2.40.70.10">
    <property type="entry name" value="Acid Proteases"/>
    <property type="match status" value="1"/>
</dbReference>
<keyword evidence="3" id="KW-1185">Reference proteome</keyword>
<dbReference type="PANTHER" id="PTHR38037">
    <property type="entry name" value="ZN_PROTEASE DOMAIN-CONTAINING PROTEIN"/>
    <property type="match status" value="1"/>
</dbReference>
<dbReference type="InterPro" id="IPR008503">
    <property type="entry name" value="Asp_endopeptidase"/>
</dbReference>
<evidence type="ECO:0000313" key="2">
    <source>
        <dbReference type="EMBL" id="EXJ13019.1"/>
    </source>
</evidence>
<gene>
    <name evidence="2" type="ORF">D791_00362</name>
</gene>
<dbReference type="AlphaFoldDB" id="W9V111"/>
<comment type="caution">
    <text evidence="2">The sequence shown here is derived from an EMBL/GenBank/DDBJ whole genome shotgun (WGS) entry which is preliminary data.</text>
</comment>